<evidence type="ECO:0000256" key="8">
    <source>
        <dbReference type="SAM" id="Phobius"/>
    </source>
</evidence>
<evidence type="ECO:0000256" key="5">
    <source>
        <dbReference type="ARBA" id="ARBA00022692"/>
    </source>
</evidence>
<dbReference type="GO" id="GO:0015385">
    <property type="term" value="F:sodium:proton antiporter activity"/>
    <property type="evidence" value="ECO:0007669"/>
    <property type="project" value="TreeGrafter"/>
</dbReference>
<keyword evidence="6 8" id="KW-1133">Transmembrane helix</keyword>
<comment type="similarity">
    <text evidence="2">Belongs to the CPA3 antiporters (TC 2.A.63) subunit F family.</text>
</comment>
<evidence type="ECO:0000256" key="6">
    <source>
        <dbReference type="ARBA" id="ARBA00022989"/>
    </source>
</evidence>
<name>A0A9X1IAP7_9PROT</name>
<comment type="subcellular location">
    <subcellularLocation>
        <location evidence="1">Cell membrane</location>
        <topology evidence="1">Multi-pass membrane protein</topology>
    </subcellularLocation>
</comment>
<keyword evidence="3" id="KW-0813">Transport</keyword>
<organism evidence="9 10">
    <name type="scientific">Roseicella aerolata</name>
    <dbReference type="NCBI Taxonomy" id="2883479"/>
    <lineage>
        <taxon>Bacteria</taxon>
        <taxon>Pseudomonadati</taxon>
        <taxon>Pseudomonadota</taxon>
        <taxon>Alphaproteobacteria</taxon>
        <taxon>Acetobacterales</taxon>
        <taxon>Roseomonadaceae</taxon>
        <taxon>Roseicella</taxon>
    </lineage>
</organism>
<reference evidence="9" key="1">
    <citation type="submission" date="2021-10" db="EMBL/GenBank/DDBJ databases">
        <title>Roseicella aerolatum sp. nov., isolated from aerosols of e-waste dismantling site.</title>
        <authorList>
            <person name="Qin T."/>
        </authorList>
    </citation>
    <scope>NUCLEOTIDE SEQUENCE</scope>
    <source>
        <strain evidence="9">GB24</strain>
    </source>
</reference>
<dbReference type="InterPro" id="IPR007208">
    <property type="entry name" value="MrpF/PhaF-like"/>
</dbReference>
<dbReference type="PANTHER" id="PTHR34702">
    <property type="entry name" value="NA(+)/H(+) ANTIPORTER SUBUNIT F1"/>
    <property type="match status" value="1"/>
</dbReference>
<evidence type="ECO:0000313" key="9">
    <source>
        <dbReference type="EMBL" id="MCB4821314.1"/>
    </source>
</evidence>
<evidence type="ECO:0000256" key="1">
    <source>
        <dbReference type="ARBA" id="ARBA00004651"/>
    </source>
</evidence>
<dbReference type="EMBL" id="JAJAQI010000007">
    <property type="protein sequence ID" value="MCB4821314.1"/>
    <property type="molecule type" value="Genomic_DNA"/>
</dbReference>
<feature type="transmembrane region" description="Helical" evidence="8">
    <location>
        <begin position="34"/>
        <end position="52"/>
    </location>
</feature>
<dbReference type="Proteomes" id="UP001139311">
    <property type="component" value="Unassembled WGS sequence"/>
</dbReference>
<proteinExistence type="inferred from homology"/>
<feature type="transmembrane region" description="Helical" evidence="8">
    <location>
        <begin position="59"/>
        <end position="78"/>
    </location>
</feature>
<dbReference type="RefSeq" id="WP_226605878.1">
    <property type="nucleotide sequence ID" value="NZ_JAJAQI010000007.1"/>
</dbReference>
<accession>A0A9X1IAP7</accession>
<protein>
    <submittedName>
        <fullName evidence="9">Sodium:proton antiporter</fullName>
    </submittedName>
</protein>
<keyword evidence="5 8" id="KW-0812">Transmembrane</keyword>
<keyword evidence="4" id="KW-1003">Cell membrane</keyword>
<evidence type="ECO:0000256" key="2">
    <source>
        <dbReference type="ARBA" id="ARBA00009212"/>
    </source>
</evidence>
<evidence type="ECO:0000313" key="10">
    <source>
        <dbReference type="Proteomes" id="UP001139311"/>
    </source>
</evidence>
<dbReference type="Pfam" id="PF04066">
    <property type="entry name" value="MrpF_PhaF"/>
    <property type="match status" value="1"/>
</dbReference>
<gene>
    <name evidence="9" type="ORF">LHA35_06160</name>
</gene>
<dbReference type="GO" id="GO:0005886">
    <property type="term" value="C:plasma membrane"/>
    <property type="evidence" value="ECO:0007669"/>
    <property type="project" value="UniProtKB-SubCell"/>
</dbReference>
<evidence type="ECO:0000256" key="3">
    <source>
        <dbReference type="ARBA" id="ARBA00022448"/>
    </source>
</evidence>
<sequence>MPDLLAGFAALVLLSVAAGLARVLRGPTAADRMMAAQLLGTGGIATVLLLAAALDMPAAVDVALVLALLAAFAAVAFVKGASPEGTGDPEEEA</sequence>
<keyword evidence="7 8" id="KW-0472">Membrane</keyword>
<dbReference type="AlphaFoldDB" id="A0A9X1IAP7"/>
<evidence type="ECO:0000256" key="7">
    <source>
        <dbReference type="ARBA" id="ARBA00023136"/>
    </source>
</evidence>
<keyword evidence="10" id="KW-1185">Reference proteome</keyword>
<dbReference type="PANTHER" id="PTHR34702:SF1">
    <property type="entry name" value="NA(+)_H(+) ANTIPORTER SUBUNIT F"/>
    <property type="match status" value="1"/>
</dbReference>
<comment type="caution">
    <text evidence="9">The sequence shown here is derived from an EMBL/GenBank/DDBJ whole genome shotgun (WGS) entry which is preliminary data.</text>
</comment>
<evidence type="ECO:0000256" key="4">
    <source>
        <dbReference type="ARBA" id="ARBA00022475"/>
    </source>
</evidence>